<dbReference type="AlphaFoldDB" id="A0A7V6CNF4"/>
<gene>
    <name evidence="1" type="ORF">ENV79_05340</name>
</gene>
<reference evidence="1" key="1">
    <citation type="journal article" date="2020" name="mSystems">
        <title>Genome- and Community-Level Interaction Insights into Carbon Utilization and Element Cycling Functions of Hydrothermarchaeota in Hydrothermal Sediment.</title>
        <authorList>
            <person name="Zhou Z."/>
            <person name="Liu Y."/>
            <person name="Xu W."/>
            <person name="Pan J."/>
            <person name="Luo Z.H."/>
            <person name="Li M."/>
        </authorList>
    </citation>
    <scope>NUCLEOTIDE SEQUENCE [LARGE SCALE GENOMIC DNA]</scope>
    <source>
        <strain evidence="1">SpSt-791</strain>
    </source>
</reference>
<accession>A0A7V6CNF4</accession>
<name>A0A7V6CNF4_UNCW3</name>
<evidence type="ECO:0008006" key="2">
    <source>
        <dbReference type="Google" id="ProtNLM"/>
    </source>
</evidence>
<organism evidence="1">
    <name type="scientific">candidate division WOR-3 bacterium</name>
    <dbReference type="NCBI Taxonomy" id="2052148"/>
    <lineage>
        <taxon>Bacteria</taxon>
        <taxon>Bacteria division WOR-3</taxon>
    </lineage>
</organism>
<protein>
    <recommendedName>
        <fullName evidence="2">Restriction endonuclease</fullName>
    </recommendedName>
</protein>
<evidence type="ECO:0000313" key="1">
    <source>
        <dbReference type="EMBL" id="HHR49040.1"/>
    </source>
</evidence>
<comment type="caution">
    <text evidence="1">The sequence shown here is derived from an EMBL/GenBank/DDBJ whole genome shotgun (WGS) entry which is preliminary data.</text>
</comment>
<proteinExistence type="predicted"/>
<sequence length="231" mass="27060">MNQALAKVIEIYSTGTPEELSEYLVGKSKDTLIEMLVDLLTMYINDKNSSTIREFITVTLAGYTHKEGKIGYNGFKQDTFIKCEAKPKNVDTEEFEKYKRGERKTRPAKLNGGGNFTDYTPARLQKDKQEKDLNMLVSGFVDGKLIYIIEFPFNCPYFIRNLEDKIKRWQEKLKGSKSLKGQFLRSADFNYKHYINCPNLKIIYLLPQEELKKYEEYIDNKFYKFLLSRAK</sequence>
<dbReference type="EMBL" id="DTHS01000034">
    <property type="protein sequence ID" value="HHR49040.1"/>
    <property type="molecule type" value="Genomic_DNA"/>
</dbReference>